<gene>
    <name evidence="1" type="ORF">IEQ34_010684</name>
</gene>
<evidence type="ECO:0000313" key="2">
    <source>
        <dbReference type="Proteomes" id="UP000775213"/>
    </source>
</evidence>
<comment type="caution">
    <text evidence="1">The sequence shown here is derived from an EMBL/GenBank/DDBJ whole genome shotgun (WGS) entry which is preliminary data.</text>
</comment>
<protein>
    <submittedName>
        <fullName evidence="1">Uncharacterized protein</fullName>
    </submittedName>
</protein>
<organism evidence="1 2">
    <name type="scientific">Dendrobium chrysotoxum</name>
    <name type="common">Orchid</name>
    <dbReference type="NCBI Taxonomy" id="161865"/>
    <lineage>
        <taxon>Eukaryota</taxon>
        <taxon>Viridiplantae</taxon>
        <taxon>Streptophyta</taxon>
        <taxon>Embryophyta</taxon>
        <taxon>Tracheophyta</taxon>
        <taxon>Spermatophyta</taxon>
        <taxon>Magnoliopsida</taxon>
        <taxon>Liliopsida</taxon>
        <taxon>Asparagales</taxon>
        <taxon>Orchidaceae</taxon>
        <taxon>Epidendroideae</taxon>
        <taxon>Malaxideae</taxon>
        <taxon>Dendrobiinae</taxon>
        <taxon>Dendrobium</taxon>
    </lineage>
</organism>
<dbReference type="AlphaFoldDB" id="A0AAV7GTG2"/>
<sequence>MKTLLSIQKTGVIQTVNHHSHRKAGQRRRAGVRFDEDRKVVVGLCLERWGAACLGCDILLDGVMRLATSVRMMSHVDANVDEGDFSWVVVGAIGAGGNQENSVCQLAKPFLCWPQLSEHFKV</sequence>
<accession>A0AAV7GTG2</accession>
<name>A0AAV7GTG2_DENCH</name>
<evidence type="ECO:0000313" key="1">
    <source>
        <dbReference type="EMBL" id="KAH0460021.1"/>
    </source>
</evidence>
<dbReference type="EMBL" id="JAGFBR010000010">
    <property type="protein sequence ID" value="KAH0460021.1"/>
    <property type="molecule type" value="Genomic_DNA"/>
</dbReference>
<reference evidence="1 2" key="1">
    <citation type="journal article" date="2021" name="Hortic Res">
        <title>Chromosome-scale assembly of the Dendrobium chrysotoxum genome enhances the understanding of orchid evolution.</title>
        <authorList>
            <person name="Zhang Y."/>
            <person name="Zhang G.Q."/>
            <person name="Zhang D."/>
            <person name="Liu X.D."/>
            <person name="Xu X.Y."/>
            <person name="Sun W.H."/>
            <person name="Yu X."/>
            <person name="Zhu X."/>
            <person name="Wang Z.W."/>
            <person name="Zhao X."/>
            <person name="Zhong W.Y."/>
            <person name="Chen H."/>
            <person name="Yin W.L."/>
            <person name="Huang T."/>
            <person name="Niu S.C."/>
            <person name="Liu Z.J."/>
        </authorList>
    </citation>
    <scope>NUCLEOTIDE SEQUENCE [LARGE SCALE GENOMIC DNA]</scope>
    <source>
        <strain evidence="1">Lindl</strain>
    </source>
</reference>
<dbReference type="Proteomes" id="UP000775213">
    <property type="component" value="Unassembled WGS sequence"/>
</dbReference>
<proteinExistence type="predicted"/>
<keyword evidence="2" id="KW-1185">Reference proteome</keyword>